<evidence type="ECO:0000259" key="1">
    <source>
        <dbReference type="Pfam" id="PF01521"/>
    </source>
</evidence>
<keyword evidence="3" id="KW-1185">Reference proteome</keyword>
<dbReference type="GO" id="GO:0030674">
    <property type="term" value="F:protein-macromolecule adaptor activity"/>
    <property type="evidence" value="ECO:0007669"/>
    <property type="project" value="TreeGrafter"/>
</dbReference>
<proteinExistence type="predicted"/>
<organism evidence="2 3">
    <name type="scientific">Bdellovibrio bacteriovorus</name>
    <dbReference type="NCBI Taxonomy" id="959"/>
    <lineage>
        <taxon>Bacteria</taxon>
        <taxon>Pseudomonadati</taxon>
        <taxon>Bdellovibrionota</taxon>
        <taxon>Bdellovibrionia</taxon>
        <taxon>Bdellovibrionales</taxon>
        <taxon>Pseudobdellovibrionaceae</taxon>
        <taxon>Bdellovibrio</taxon>
    </lineage>
</organism>
<reference evidence="2 3" key="1">
    <citation type="submission" date="2016-03" db="EMBL/GenBank/DDBJ databases">
        <authorList>
            <person name="Ploux O."/>
        </authorList>
    </citation>
    <scope>NUCLEOTIDE SEQUENCE [LARGE SCALE GENOMIC DNA]</scope>
    <source>
        <strain evidence="2 3">R0</strain>
    </source>
</reference>
<dbReference type="Proteomes" id="UP000075320">
    <property type="component" value="Unassembled WGS sequence"/>
</dbReference>
<protein>
    <submittedName>
        <fullName evidence="2">Heme biosynthesis protein HemY</fullName>
    </submittedName>
</protein>
<dbReference type="InterPro" id="IPR031108">
    <property type="entry name" value="IscA_plant_cyanobact"/>
</dbReference>
<comment type="caution">
    <text evidence="2">The sequence shown here is derived from an EMBL/GenBank/DDBJ whole genome shotgun (WGS) entry which is preliminary data.</text>
</comment>
<dbReference type="PANTHER" id="PTHR47265:SF1">
    <property type="entry name" value="IRON-SULFUR ASSEMBLY PROTEIN ISCA, CHLOROPLASTIC"/>
    <property type="match status" value="1"/>
</dbReference>
<dbReference type="GO" id="GO:0016226">
    <property type="term" value="P:iron-sulfur cluster assembly"/>
    <property type="evidence" value="ECO:0007669"/>
    <property type="project" value="InterPro"/>
</dbReference>
<dbReference type="AlphaFoldDB" id="A0A150WFI9"/>
<dbReference type="OrthoDB" id="9801228at2"/>
<gene>
    <name evidence="2" type="ORF">AZI86_18215</name>
</gene>
<dbReference type="Gene3D" id="2.60.300.12">
    <property type="entry name" value="HesB-like domain"/>
    <property type="match status" value="1"/>
</dbReference>
<sequence length="108" mass="11550">MIQISPEAAAKIGALKKEDGKDDSAFLRVEVKKGGCSGLSYKMNFESVPRDGDKYFESHGQKIAVAPNSMMYLLGMTLEYSGGLNGKGFVFNNPNAAKQCGCGSSFNV</sequence>
<dbReference type="Pfam" id="PF01521">
    <property type="entry name" value="Fe-S_biosyn"/>
    <property type="match status" value="1"/>
</dbReference>
<name>A0A150WFI9_BDEBC</name>
<evidence type="ECO:0000313" key="3">
    <source>
        <dbReference type="Proteomes" id="UP000075320"/>
    </source>
</evidence>
<dbReference type="InterPro" id="IPR016092">
    <property type="entry name" value="ATAP"/>
</dbReference>
<dbReference type="GO" id="GO:0051537">
    <property type="term" value="F:2 iron, 2 sulfur cluster binding"/>
    <property type="evidence" value="ECO:0007669"/>
    <property type="project" value="UniProtKB-ARBA"/>
</dbReference>
<dbReference type="PANTHER" id="PTHR47265">
    <property type="entry name" value="IRON-SULFUR ASSEMBLY PROTEIN ISCA, CHLOROPLASTIC"/>
    <property type="match status" value="1"/>
</dbReference>
<feature type="domain" description="Core" evidence="1">
    <location>
        <begin position="2"/>
        <end position="103"/>
    </location>
</feature>
<dbReference type="PROSITE" id="PS01152">
    <property type="entry name" value="HESB"/>
    <property type="match status" value="1"/>
</dbReference>
<evidence type="ECO:0000313" key="2">
    <source>
        <dbReference type="EMBL" id="KYG61635.1"/>
    </source>
</evidence>
<dbReference type="InterPro" id="IPR017870">
    <property type="entry name" value="FeS_cluster_insertion_CS"/>
</dbReference>
<dbReference type="InterPro" id="IPR000361">
    <property type="entry name" value="ATAP_core_dom"/>
</dbReference>
<dbReference type="NCBIfam" id="TIGR00049">
    <property type="entry name" value="iron-sulfur cluster assembly accessory protein"/>
    <property type="match status" value="1"/>
</dbReference>
<accession>A0A150WFI9</accession>
<dbReference type="RefSeq" id="WP_061836717.1">
    <property type="nucleotide sequence ID" value="NZ_LUKE01000006.1"/>
</dbReference>
<dbReference type="SUPFAM" id="SSF89360">
    <property type="entry name" value="HesB-like domain"/>
    <property type="match status" value="1"/>
</dbReference>
<dbReference type="InterPro" id="IPR035903">
    <property type="entry name" value="HesB-like_dom_sf"/>
</dbReference>
<dbReference type="EMBL" id="LUKE01000006">
    <property type="protein sequence ID" value="KYG61635.1"/>
    <property type="molecule type" value="Genomic_DNA"/>
</dbReference>